<feature type="domain" description="TrwC relaxase" evidence="1">
    <location>
        <begin position="14"/>
        <end position="363"/>
    </location>
</feature>
<evidence type="ECO:0000313" key="2">
    <source>
        <dbReference type="EMBL" id="QNG53949.1"/>
    </source>
</evidence>
<gene>
    <name evidence="2" type="ORF">H6H00_08550</name>
</gene>
<dbReference type="RefSeq" id="WP_185720774.1">
    <property type="nucleotide sequence ID" value="NZ_JBHMCJ010000038.1"/>
</dbReference>
<dbReference type="NCBIfam" id="NF041492">
    <property type="entry name" value="MobF"/>
    <property type="match status" value="1"/>
</dbReference>
<organism evidence="2 3">
    <name type="scientific">Pseudonocardia petroleophila</name>
    <dbReference type="NCBI Taxonomy" id="37331"/>
    <lineage>
        <taxon>Bacteria</taxon>
        <taxon>Bacillati</taxon>
        <taxon>Actinomycetota</taxon>
        <taxon>Actinomycetes</taxon>
        <taxon>Pseudonocardiales</taxon>
        <taxon>Pseudonocardiaceae</taxon>
        <taxon>Pseudonocardia</taxon>
    </lineage>
</organism>
<dbReference type="Pfam" id="PF13604">
    <property type="entry name" value="AAA_30"/>
    <property type="match status" value="1"/>
</dbReference>
<dbReference type="KEGG" id="ppel:H6H00_08550"/>
<reference evidence="2 3" key="1">
    <citation type="submission" date="2020-08" db="EMBL/GenBank/DDBJ databases">
        <authorList>
            <person name="Mo P."/>
        </authorList>
    </citation>
    <scope>NUCLEOTIDE SEQUENCE [LARGE SCALE GENOMIC DNA]</scope>
    <source>
        <strain evidence="2 3">CGMCC 4.1532</strain>
    </source>
</reference>
<dbReference type="Pfam" id="PF08751">
    <property type="entry name" value="TrwC"/>
    <property type="match status" value="1"/>
</dbReference>
<accession>A0A7G7MMD8</accession>
<dbReference type="CDD" id="cd18809">
    <property type="entry name" value="SF1_C_RecD"/>
    <property type="match status" value="1"/>
</dbReference>
<dbReference type="Proteomes" id="UP000515728">
    <property type="component" value="Chromosome"/>
</dbReference>
<dbReference type="EMBL" id="CP060131">
    <property type="protein sequence ID" value="QNG53949.1"/>
    <property type="molecule type" value="Genomic_DNA"/>
</dbReference>
<evidence type="ECO:0000259" key="1">
    <source>
        <dbReference type="Pfam" id="PF08751"/>
    </source>
</evidence>
<dbReference type="Gene3D" id="3.40.50.300">
    <property type="entry name" value="P-loop containing nucleotide triphosphate hydrolases"/>
    <property type="match status" value="2"/>
</dbReference>
<keyword evidence="3" id="KW-1185">Reference proteome</keyword>
<proteinExistence type="predicted"/>
<evidence type="ECO:0000313" key="3">
    <source>
        <dbReference type="Proteomes" id="UP000515728"/>
    </source>
</evidence>
<sequence>MVGVLSIASGYSPEYLLKEVATGRENYYTGAVAEGEPPGRWWGAGAEKLGLTGLVDAQDMRAVYERYLDPRADGFRDIERWDEVDTLGHTGRRYMTEDELYNASLEREPDASAERRSELRLEAGRNARHNVAFFDATFSVQKSVTLIHTAFEAQEVAARNAGDHDTEQAWAAFRQSVEDAIWAGNNAGLAYLAEHAGYSRVGHHGGAAGRYVDAHGLVVASFFQHDSRDHDPQLHIHNGILNRVEGPDGTWRTIDGRGLYRWRAAAAAVAERTTEERLTHALGMLIATRPDGKAREIVGVAQEAMDLISSRRRAVTAKAQELIDAYETRHGRAANSAERDRLSRQATFATRRAKSHEWETREQVLDRVDGQLRADIDGGLDGVAHAALAARGQGQAPREWSPQAVIETALADVQERKAAWTASDLASAINRALPDYLGIPDGAQVGKLLDQLTDDALAQAVPLDAARPGAESLPDVLRRENGESTYQAHGAQLYSTPEHVRTERVLAAARIPGGAAALRPEVAKQFLEDLRESGLELGVDQAAAVRGVLTSGAHIESLVGPAGTGKSFVVGTIARCWTQAEQVEGEQARRVFGLATSQIATDVLTAEGLTARNVARWLATQERLATGTDTDGPRPVAGDEAWRLHAGDLVVVDESAMTDTPALVAIQQRVEAAGAKLLLVGDHRQLSAVGAGGGMELLAAAGGRYELAEARRFTAEWEREASLRLRAGDTDVLRDYHEHGRLLDAGTRGQAETSAARGWLADTLSDQRSLLLVDDNEQAARLSAQLRAELIRLGQVDEHGVALGMQGTFAGVGDLVQARRNGWDLAGLDGNRRGPINRETYRVTALRPDGGLDVTTALSADGAEVGERMVLPASYVAEHLTLGYALTVHAAQGQTVDTSHSVVTASTSPAAVYVAMSRGRDANTAHVTTHTGAQDPAQGREHETLHRDPIAVLAGVLADADHAVARSALATATESADDLGSVRAAAELLADAAQMAATERTATWLDQLVANGALSAEQRGRIAADDGAASLARVLRRAELAGHDPRQVLHEAIADRPLDDARNPTNVVYSRITTQYDRQLDPTGTAWTDWIPRTDNAEWKDYLTVLASRADERAAELGRQTAATEHAWAVEAFGPVPTDPIERSEWEIRAGTVAAYRELRGHDDTNEALGPSPQPGQPEAYAAYRAAWRALGRPEIDREELELSDGQLRMRVRAWERELTWAPRYVSNELAGTRQAADRHREIAALRTAESTTAHPDDLERLQREAREAAALADTLDVRAGQLQEVDDARAAFLAHTAGSRVRAERSKAELALRHVDDAEPEQRVTAEEWLDAHDQAVAADDRYLEITESDLATDDHHRTEHRDDDVDVREIAADEPRAMGEDAVRVPSADETADSIDGARRSLAEIRAREALDGREASEHRAAELAHWHADDQAAVDEHTDEHEFAYGDY</sequence>
<name>A0A7G7MMD8_9PSEU</name>
<dbReference type="Gene3D" id="2.30.30.940">
    <property type="match status" value="1"/>
</dbReference>
<protein>
    <submittedName>
        <fullName evidence="2">Relaxase domain-containing protein</fullName>
    </submittedName>
</protein>
<dbReference type="SUPFAM" id="SSF52540">
    <property type="entry name" value="P-loop containing nucleoside triphosphate hydrolases"/>
    <property type="match status" value="2"/>
</dbReference>
<dbReference type="InterPro" id="IPR014862">
    <property type="entry name" value="TrwC"/>
</dbReference>
<dbReference type="InterPro" id="IPR027417">
    <property type="entry name" value="P-loop_NTPase"/>
</dbReference>
<dbReference type="SUPFAM" id="SSF55464">
    <property type="entry name" value="Origin of replication-binding domain, RBD-like"/>
    <property type="match status" value="1"/>
</dbReference>